<evidence type="ECO:0000256" key="6">
    <source>
        <dbReference type="ARBA" id="ARBA00022683"/>
    </source>
</evidence>
<comment type="subcellular location">
    <subcellularLocation>
        <location evidence="1">Cell membrane</location>
        <topology evidence="1">Multi-pass membrane protein</topology>
    </subcellularLocation>
</comment>
<keyword evidence="5" id="KW-0762">Sugar transport</keyword>
<feature type="transmembrane region" description="Helical" evidence="14">
    <location>
        <begin position="25"/>
        <end position="42"/>
    </location>
</feature>
<feature type="transmembrane region" description="Helical" evidence="14">
    <location>
        <begin position="344"/>
        <end position="366"/>
    </location>
</feature>
<gene>
    <name evidence="15" type="ORF">SJI18_05460</name>
</gene>
<name>A0ABU7ULB6_9CLOT</name>
<evidence type="ECO:0000256" key="10">
    <source>
        <dbReference type="ARBA" id="ARBA00037387"/>
    </source>
</evidence>
<evidence type="ECO:0000256" key="9">
    <source>
        <dbReference type="ARBA" id="ARBA00023136"/>
    </source>
</evidence>
<evidence type="ECO:0000256" key="1">
    <source>
        <dbReference type="ARBA" id="ARBA00004651"/>
    </source>
</evidence>
<comment type="function">
    <text evidence="10">The phosphoenolpyruvate-dependent sugar phosphotransferase system (sugar PTS), a major carbohydrate active transport system, catalyzes the phosphorylation of incoming sugar substrates concomitantly with their translocation across the cell membrane. The enzyme II UlaABC PTS system is involved in ascorbate transport.</text>
</comment>
<evidence type="ECO:0000256" key="4">
    <source>
        <dbReference type="ARBA" id="ARBA00022475"/>
    </source>
</evidence>
<evidence type="ECO:0000256" key="3">
    <source>
        <dbReference type="ARBA" id="ARBA00022448"/>
    </source>
</evidence>
<feature type="transmembrane region" description="Helical" evidence="14">
    <location>
        <begin position="101"/>
        <end position="122"/>
    </location>
</feature>
<feature type="transmembrane region" description="Helical" evidence="14">
    <location>
        <begin position="401"/>
        <end position="422"/>
    </location>
</feature>
<organism evidence="15 16">
    <name type="scientific">Clostridium frigoriphilum</name>
    <dbReference type="NCBI Taxonomy" id="443253"/>
    <lineage>
        <taxon>Bacteria</taxon>
        <taxon>Bacillati</taxon>
        <taxon>Bacillota</taxon>
        <taxon>Clostridia</taxon>
        <taxon>Eubacteriales</taxon>
        <taxon>Clostridiaceae</taxon>
        <taxon>Clostridium</taxon>
    </lineage>
</organism>
<evidence type="ECO:0000256" key="12">
    <source>
        <dbReference type="ARBA" id="ARBA00039702"/>
    </source>
</evidence>
<evidence type="ECO:0000256" key="5">
    <source>
        <dbReference type="ARBA" id="ARBA00022597"/>
    </source>
</evidence>
<dbReference type="NCBIfam" id="NF006923">
    <property type="entry name" value="PRK09410.2-1"/>
    <property type="match status" value="1"/>
</dbReference>
<evidence type="ECO:0000256" key="11">
    <source>
        <dbReference type="ARBA" id="ARBA00038218"/>
    </source>
</evidence>
<evidence type="ECO:0000256" key="2">
    <source>
        <dbReference type="ARBA" id="ARBA00011738"/>
    </source>
</evidence>
<proteinExistence type="inferred from homology"/>
<evidence type="ECO:0000256" key="13">
    <source>
        <dbReference type="ARBA" id="ARBA00042859"/>
    </source>
</evidence>
<feature type="transmembrane region" description="Helical" evidence="14">
    <location>
        <begin position="134"/>
        <end position="156"/>
    </location>
</feature>
<dbReference type="InterPro" id="IPR051562">
    <property type="entry name" value="Ascorbate-PTS_EIIC"/>
</dbReference>
<dbReference type="PANTHER" id="PTHR33843">
    <property type="entry name" value="ASCORBATE-SPECIFIC PTS SYSTEM EIIC COMPONENT"/>
    <property type="match status" value="1"/>
</dbReference>
<evidence type="ECO:0000256" key="8">
    <source>
        <dbReference type="ARBA" id="ARBA00022989"/>
    </source>
</evidence>
<dbReference type="Proteomes" id="UP001498469">
    <property type="component" value="Unassembled WGS sequence"/>
</dbReference>
<feature type="transmembrane region" description="Helical" evidence="14">
    <location>
        <begin position="277"/>
        <end position="300"/>
    </location>
</feature>
<feature type="transmembrane region" description="Helical" evidence="14">
    <location>
        <begin position="372"/>
        <end position="389"/>
    </location>
</feature>
<keyword evidence="3" id="KW-0813">Transport</keyword>
<comment type="subunit">
    <text evidence="2">Homodimer.</text>
</comment>
<evidence type="ECO:0000256" key="7">
    <source>
        <dbReference type="ARBA" id="ARBA00022692"/>
    </source>
</evidence>
<comment type="caution">
    <text evidence="15">The sequence shown here is derived from an EMBL/GenBank/DDBJ whole genome shotgun (WGS) entry which is preliminary data.</text>
</comment>
<protein>
    <recommendedName>
        <fullName evidence="12">Ascorbate-specific PTS system EIIC component</fullName>
    </recommendedName>
    <alternativeName>
        <fullName evidence="13">Ascorbate-specific permease IIC component UlaA</fullName>
    </alternativeName>
</protein>
<evidence type="ECO:0000256" key="14">
    <source>
        <dbReference type="SAM" id="Phobius"/>
    </source>
</evidence>
<keyword evidence="9 14" id="KW-0472">Membrane</keyword>
<keyword evidence="6" id="KW-0598">Phosphotransferase system</keyword>
<keyword evidence="8 14" id="KW-1133">Transmembrane helix</keyword>
<dbReference type="InterPro" id="IPR004703">
    <property type="entry name" value="PTS_sugar-sp_permease"/>
</dbReference>
<dbReference type="Pfam" id="PF03611">
    <property type="entry name" value="EIIC-GAT"/>
    <property type="match status" value="1"/>
</dbReference>
<reference evidence="15 16" key="1">
    <citation type="submission" date="2023-11" db="EMBL/GenBank/DDBJ databases">
        <title>Draft genome sequence of a psychrophilic Clostridium strain from permafrost water brine.</title>
        <authorList>
            <person name="Shcherbakova V.A."/>
            <person name="Trubitsyn V.E."/>
            <person name="Zakharyuk A.G."/>
        </authorList>
    </citation>
    <scope>NUCLEOTIDE SEQUENCE [LARGE SCALE GENOMIC DNA]</scope>
    <source>
        <strain evidence="15 16">14F</strain>
    </source>
</reference>
<feature type="transmembrane region" description="Helical" evidence="14">
    <location>
        <begin position="162"/>
        <end position="184"/>
    </location>
</feature>
<evidence type="ECO:0000313" key="16">
    <source>
        <dbReference type="Proteomes" id="UP001498469"/>
    </source>
</evidence>
<feature type="transmembrane region" description="Helical" evidence="14">
    <location>
        <begin position="54"/>
        <end position="74"/>
    </location>
</feature>
<keyword evidence="4" id="KW-1003">Cell membrane</keyword>
<feature type="transmembrane region" description="Helical" evidence="14">
    <location>
        <begin position="239"/>
        <end position="257"/>
    </location>
</feature>
<feature type="transmembrane region" description="Helical" evidence="14">
    <location>
        <begin position="442"/>
        <end position="468"/>
    </location>
</feature>
<sequence>MDINSIANSGFFKVFSDNILTKPEYFISLIVLICYLFLRRPIHETFAGTMKCIIGIMIWNIGAGGLVTTFRPILAGLNDRFHMNAAVIDPYFGLAAANKSLGSLASMVMIALMFAFLWNLLLVAFGKITKIRTLFLTGHIMLQQATTATFIVFFALPDYANATGAIIVGLLVGTYQAVFSNLTVEACNNLTDNAGFAIGHQQMGAVWLTDKIAGKLGNKDKNLDNIKLPKFLSIFNDNVVTAGTLMLVFFGIIMLILGEPYMRGLENPIGKVASGNFPATLSFAAYIINRSLTFSVYLFILMSGVRMFVAELTTAFQGISDKFIPGLTPAVDCAATYGFGAKNAVVYGFVFGALGQFIAIAGLLIFHSPVMIITGFVPVFFDNATLAVFANKRGGVRAATIIPVCCGMLQVLGGAFAIWFFGAGVQSPLTGGWHGNIDWATIWPAFGVFANTFKIFGVFALIIAMLVIPQMQYRKNKSNYFTHVDTDC</sequence>
<keyword evidence="16" id="KW-1185">Reference proteome</keyword>
<dbReference type="PANTHER" id="PTHR33843:SF4">
    <property type="entry name" value="ASCORBATE-SPECIFIC PTS SYSTEM EIIC COMPONENT"/>
    <property type="match status" value="1"/>
</dbReference>
<accession>A0ABU7ULB6</accession>
<comment type="similarity">
    <text evidence="11">Belongs to the UlaA family.</text>
</comment>
<evidence type="ECO:0000313" key="15">
    <source>
        <dbReference type="EMBL" id="MEF2111756.1"/>
    </source>
</evidence>
<dbReference type="EMBL" id="JAZHFS010000004">
    <property type="protein sequence ID" value="MEF2111756.1"/>
    <property type="molecule type" value="Genomic_DNA"/>
</dbReference>
<keyword evidence="7 14" id="KW-0812">Transmembrane</keyword>
<dbReference type="RefSeq" id="WP_331701630.1">
    <property type="nucleotide sequence ID" value="NZ_JAZHFS010000004.1"/>
</dbReference>